<feature type="compositionally biased region" description="Polar residues" evidence="1">
    <location>
        <begin position="189"/>
        <end position="198"/>
    </location>
</feature>
<accession>A0A0F2TA97</accession>
<gene>
    <name evidence="2" type="ORF">VM95_23050</name>
</gene>
<name>A0A0F2TA97_STRR3</name>
<feature type="region of interest" description="Disordered" evidence="1">
    <location>
        <begin position="179"/>
        <end position="205"/>
    </location>
</feature>
<dbReference type="AlphaFoldDB" id="A0A0F2TA97"/>
<comment type="caution">
    <text evidence="2">The sequence shown here is derived from an EMBL/GenBank/DDBJ whole genome shotgun (WGS) entry which is preliminary data.</text>
</comment>
<sequence length="205" mass="21916">MRGVITDVEPEWPTWMPTDPDSPGRIDASTMLAYGLIPEANKGAIVHAPLPTVPQPGGVTAAQPGTAADLYGQRHWEVTPAGGVRESRARLGRGRLRLVDAGRFDHNVVAMEGDAFFQPIPGGGLPVLRRALALPEEERERMRRAAHARVVAERDATAHLAALLARFFPAAGGCAGRLPGHPVPDARQPRSQATTSQLDPLEAAR</sequence>
<keyword evidence="3" id="KW-1185">Reference proteome</keyword>
<dbReference type="PATRIC" id="fig|359131.3.peg.5491"/>
<protein>
    <submittedName>
        <fullName evidence="2">Uncharacterized protein</fullName>
    </submittedName>
</protein>
<evidence type="ECO:0000256" key="1">
    <source>
        <dbReference type="SAM" id="MobiDB-lite"/>
    </source>
</evidence>
<organism evidence="2 3">
    <name type="scientific">Streptomyces rubellomurinus (strain ATCC 31215)</name>
    <dbReference type="NCBI Taxonomy" id="359131"/>
    <lineage>
        <taxon>Bacteria</taxon>
        <taxon>Bacillati</taxon>
        <taxon>Actinomycetota</taxon>
        <taxon>Actinomycetes</taxon>
        <taxon>Kitasatosporales</taxon>
        <taxon>Streptomycetaceae</taxon>
        <taxon>Streptomyces</taxon>
    </lineage>
</organism>
<dbReference type="Proteomes" id="UP000033699">
    <property type="component" value="Unassembled WGS sequence"/>
</dbReference>
<feature type="region of interest" description="Disordered" evidence="1">
    <location>
        <begin position="1"/>
        <end position="23"/>
    </location>
</feature>
<dbReference type="EMBL" id="JZKH01000050">
    <property type="protein sequence ID" value="KJS60134.1"/>
    <property type="molecule type" value="Genomic_DNA"/>
</dbReference>
<reference evidence="2 3" key="1">
    <citation type="submission" date="2015-02" db="EMBL/GenBank/DDBJ databases">
        <authorList>
            <person name="Ju K.-S."/>
            <person name="Doroghazi J.R."/>
            <person name="Metcalf W."/>
        </authorList>
    </citation>
    <scope>NUCLEOTIDE SEQUENCE [LARGE SCALE GENOMIC DNA]</scope>
    <source>
        <strain evidence="2 3">ATCC 31215</strain>
    </source>
</reference>
<dbReference type="RefSeq" id="WP_045699953.1">
    <property type="nucleotide sequence ID" value="NZ_JZKH01000050.1"/>
</dbReference>
<proteinExistence type="predicted"/>
<evidence type="ECO:0000313" key="3">
    <source>
        <dbReference type="Proteomes" id="UP000033699"/>
    </source>
</evidence>
<evidence type="ECO:0000313" key="2">
    <source>
        <dbReference type="EMBL" id="KJS60134.1"/>
    </source>
</evidence>